<feature type="binding site" evidence="7">
    <location>
        <position position="87"/>
    </location>
    <ligand>
        <name>S-adenosyl-L-methionine</name>
        <dbReference type="ChEBI" id="CHEBI:59789"/>
    </ligand>
</feature>
<dbReference type="Gene3D" id="3.40.50.150">
    <property type="entry name" value="Vaccinia Virus protein VP39"/>
    <property type="match status" value="1"/>
</dbReference>
<name>A0A017HCR9_9RHOB</name>
<dbReference type="InterPro" id="IPR029063">
    <property type="entry name" value="SAM-dependent_MTases_sf"/>
</dbReference>
<feature type="binding site" evidence="7">
    <location>
        <begin position="206"/>
        <end position="209"/>
    </location>
    <ligand>
        <name>substrate</name>
    </ligand>
</feature>
<dbReference type="HAMAP" id="MF_01057">
    <property type="entry name" value="tRNA_methyltr_TrmB"/>
    <property type="match status" value="1"/>
</dbReference>
<dbReference type="EMBL" id="AOSK01000136">
    <property type="protein sequence ID" value="EYD71554.1"/>
    <property type="molecule type" value="Genomic_DNA"/>
</dbReference>
<sequence length="227" mass="25739">MTGTPDRPWRNFYGRTRGKTLRPLQRERLEGLLPTLTLQGVTREENPGREVLAGLPAPLWLEVGFGGGEHLVHMAGLHPEVTILGAEPFVNGIAQFLGKLEAAGVENIRLHPGDARDLLEVLPEASVEKAFLNYPDPWPKARHHRRRFVTPESLGLLARVMAKGAEFRVATDIEDYVRQTLEEVPPAGFALERGPTDEAWPDWLSTRYEQKALREGRRPHYMTFRRR</sequence>
<dbReference type="PANTHER" id="PTHR23417">
    <property type="entry name" value="3-DEOXY-D-MANNO-OCTULOSONIC-ACID TRANSFERASE/TRNA GUANINE-N 7 - -METHYLTRANSFERASE"/>
    <property type="match status" value="1"/>
</dbReference>
<feature type="binding site" evidence="7">
    <location>
        <position position="136"/>
    </location>
    <ligand>
        <name>S-adenosyl-L-methionine</name>
        <dbReference type="ChEBI" id="CHEBI:59789"/>
    </ligand>
</feature>
<proteinExistence type="inferred from homology"/>
<feature type="binding site" evidence="7">
    <location>
        <position position="140"/>
    </location>
    <ligand>
        <name>substrate</name>
    </ligand>
</feature>
<comment type="function">
    <text evidence="2 7">Catalyzes the formation of N(7)-methylguanine at position 46 (m7G46) in tRNA.</text>
</comment>
<evidence type="ECO:0000256" key="6">
    <source>
        <dbReference type="ARBA" id="ARBA00022694"/>
    </source>
</evidence>
<dbReference type="STRING" id="442562.Rumeso_04955"/>
<dbReference type="InterPro" id="IPR003358">
    <property type="entry name" value="tRNA_(Gua-N-7)_MeTrfase_Trmb"/>
</dbReference>
<dbReference type="UniPathway" id="UPA00989"/>
<comment type="catalytic activity">
    <reaction evidence="1 7">
        <text>guanosine(46) in tRNA + S-adenosyl-L-methionine = N(7)-methylguanosine(46) in tRNA + S-adenosyl-L-homocysteine</text>
        <dbReference type="Rhea" id="RHEA:42708"/>
        <dbReference type="Rhea" id="RHEA-COMP:10188"/>
        <dbReference type="Rhea" id="RHEA-COMP:10189"/>
        <dbReference type="ChEBI" id="CHEBI:57856"/>
        <dbReference type="ChEBI" id="CHEBI:59789"/>
        <dbReference type="ChEBI" id="CHEBI:74269"/>
        <dbReference type="ChEBI" id="CHEBI:74480"/>
        <dbReference type="EC" id="2.1.1.33"/>
    </reaction>
</comment>
<feature type="binding site" evidence="7">
    <location>
        <position position="114"/>
    </location>
    <ligand>
        <name>S-adenosyl-L-methionine</name>
        <dbReference type="ChEBI" id="CHEBI:59789"/>
    </ligand>
</feature>
<dbReference type="Proteomes" id="UP000019666">
    <property type="component" value="Unassembled WGS sequence"/>
</dbReference>
<feature type="binding site" evidence="7">
    <location>
        <position position="62"/>
    </location>
    <ligand>
        <name>S-adenosyl-L-methionine</name>
        <dbReference type="ChEBI" id="CHEBI:59789"/>
    </ligand>
</feature>
<evidence type="ECO:0000256" key="4">
    <source>
        <dbReference type="ARBA" id="ARBA00022679"/>
    </source>
</evidence>
<keyword evidence="5 7" id="KW-0949">S-adenosyl-L-methionine</keyword>
<feature type="binding site" evidence="7">
    <location>
        <position position="172"/>
    </location>
    <ligand>
        <name>substrate</name>
    </ligand>
</feature>
<dbReference type="PANTHER" id="PTHR23417:SF14">
    <property type="entry name" value="PENTACOTRIPEPTIDE-REPEAT REGION OF PRORP DOMAIN-CONTAINING PROTEIN"/>
    <property type="match status" value="1"/>
</dbReference>
<dbReference type="OrthoDB" id="9802090at2"/>
<dbReference type="AlphaFoldDB" id="A0A017HCR9"/>
<organism evidence="8 9">
    <name type="scientific">Rubellimicrobium mesophilum DSM 19309</name>
    <dbReference type="NCBI Taxonomy" id="442562"/>
    <lineage>
        <taxon>Bacteria</taxon>
        <taxon>Pseudomonadati</taxon>
        <taxon>Pseudomonadota</taxon>
        <taxon>Alphaproteobacteria</taxon>
        <taxon>Rhodobacterales</taxon>
        <taxon>Roseobacteraceae</taxon>
        <taxon>Rubellimicrobium</taxon>
    </lineage>
</organism>
<comment type="pathway">
    <text evidence="7">tRNA modification; N(7)-methylguanine-tRNA biosynthesis.</text>
</comment>
<dbReference type="InterPro" id="IPR055361">
    <property type="entry name" value="tRNA_methyltr_TrmB_bact"/>
</dbReference>
<dbReference type="EC" id="2.1.1.33" evidence="7"/>
<evidence type="ECO:0000313" key="8">
    <source>
        <dbReference type="EMBL" id="EYD71554.1"/>
    </source>
</evidence>
<evidence type="ECO:0000256" key="7">
    <source>
        <dbReference type="HAMAP-Rule" id="MF_01057"/>
    </source>
</evidence>
<dbReference type="HOGENOM" id="CLU_050910_0_3_5"/>
<keyword evidence="4 7" id="KW-0808">Transferase</keyword>
<comment type="caution">
    <text evidence="8">The sequence shown here is derived from an EMBL/GenBank/DDBJ whole genome shotgun (WGS) entry which is preliminary data.</text>
</comment>
<protein>
    <recommendedName>
        <fullName evidence="7">tRNA (guanine-N(7)-)-methyltransferase</fullName>
        <ecNumber evidence="7">2.1.1.33</ecNumber>
    </recommendedName>
    <alternativeName>
        <fullName evidence="7">tRNA (guanine(46)-N(7))-methyltransferase</fullName>
    </alternativeName>
    <alternativeName>
        <fullName evidence="7">tRNA(m7G46)-methyltransferase</fullName>
    </alternativeName>
</protein>
<evidence type="ECO:0000313" key="9">
    <source>
        <dbReference type="Proteomes" id="UP000019666"/>
    </source>
</evidence>
<evidence type="ECO:0000256" key="1">
    <source>
        <dbReference type="ARBA" id="ARBA00000142"/>
    </source>
</evidence>
<gene>
    <name evidence="7" type="primary">trmB</name>
    <name evidence="8" type="ORF">Rumeso_04955</name>
</gene>
<comment type="caution">
    <text evidence="7">Lacks conserved residue(s) required for the propagation of feature annotation.</text>
</comment>
<dbReference type="PATRIC" id="fig|442562.3.peg.4877"/>
<evidence type="ECO:0000256" key="2">
    <source>
        <dbReference type="ARBA" id="ARBA00003015"/>
    </source>
</evidence>
<keyword evidence="9" id="KW-1185">Reference proteome</keyword>
<comment type="similarity">
    <text evidence="7">Belongs to the class I-like SAM-binding methyltransferase superfamily. TrmB family.</text>
</comment>
<dbReference type="RefSeq" id="WP_037284318.1">
    <property type="nucleotide sequence ID" value="NZ_KK088637.1"/>
</dbReference>
<reference evidence="8 9" key="1">
    <citation type="submission" date="2013-02" db="EMBL/GenBank/DDBJ databases">
        <authorList>
            <person name="Fiebig A."/>
            <person name="Goeker M."/>
            <person name="Klenk H.-P.P."/>
        </authorList>
    </citation>
    <scope>NUCLEOTIDE SEQUENCE [LARGE SCALE GENOMIC DNA]</scope>
    <source>
        <strain evidence="8 9">DSM 19309</strain>
    </source>
</reference>
<dbReference type="GO" id="GO:0043527">
    <property type="term" value="C:tRNA methyltransferase complex"/>
    <property type="evidence" value="ECO:0007669"/>
    <property type="project" value="TreeGrafter"/>
</dbReference>
<keyword evidence="6 7" id="KW-0819">tRNA processing</keyword>
<dbReference type="PROSITE" id="PS51625">
    <property type="entry name" value="SAM_MT_TRMB"/>
    <property type="match status" value="1"/>
</dbReference>
<dbReference type="SUPFAM" id="SSF53335">
    <property type="entry name" value="S-adenosyl-L-methionine-dependent methyltransferases"/>
    <property type="match status" value="1"/>
</dbReference>
<accession>A0A017HCR9</accession>
<dbReference type="Pfam" id="PF02390">
    <property type="entry name" value="Methyltransf_4"/>
    <property type="match status" value="1"/>
</dbReference>
<evidence type="ECO:0000256" key="3">
    <source>
        <dbReference type="ARBA" id="ARBA00022603"/>
    </source>
</evidence>
<evidence type="ECO:0000256" key="5">
    <source>
        <dbReference type="ARBA" id="ARBA00022691"/>
    </source>
</evidence>
<keyword evidence="3 7" id="KW-0489">Methyltransferase</keyword>
<dbReference type="GO" id="GO:0008176">
    <property type="term" value="F:tRNA (guanine(46)-N7)-methyltransferase activity"/>
    <property type="evidence" value="ECO:0007669"/>
    <property type="project" value="UniProtKB-UniRule"/>
</dbReference>